<evidence type="ECO:0000313" key="2">
    <source>
        <dbReference type="EMBL" id="MBC8770412.1"/>
    </source>
</evidence>
<dbReference type="PROSITE" id="PS51186">
    <property type="entry name" value="GNAT"/>
    <property type="match status" value="1"/>
</dbReference>
<feature type="domain" description="N-acetyltransferase" evidence="1">
    <location>
        <begin position="13"/>
        <end position="170"/>
    </location>
</feature>
<dbReference type="EMBL" id="JACLHY010000034">
    <property type="protein sequence ID" value="MBC8770412.1"/>
    <property type="molecule type" value="Genomic_DNA"/>
</dbReference>
<dbReference type="RefSeq" id="WP_187588204.1">
    <property type="nucleotide sequence ID" value="NZ_JACLHY010000034.1"/>
</dbReference>
<evidence type="ECO:0000259" key="1">
    <source>
        <dbReference type="PROSITE" id="PS51186"/>
    </source>
</evidence>
<dbReference type="PANTHER" id="PTHR43792">
    <property type="entry name" value="GNAT FAMILY, PUTATIVE (AFU_ORTHOLOGUE AFUA_3G00765)-RELATED-RELATED"/>
    <property type="match status" value="1"/>
</dbReference>
<organism evidence="2 3">
    <name type="scientific">Arenibacter arenosicollis</name>
    <dbReference type="NCBI Taxonomy" id="2762274"/>
    <lineage>
        <taxon>Bacteria</taxon>
        <taxon>Pseudomonadati</taxon>
        <taxon>Bacteroidota</taxon>
        <taxon>Flavobacteriia</taxon>
        <taxon>Flavobacteriales</taxon>
        <taxon>Flavobacteriaceae</taxon>
        <taxon>Arenibacter</taxon>
    </lineage>
</organism>
<dbReference type="Gene3D" id="3.40.630.30">
    <property type="match status" value="1"/>
</dbReference>
<comment type="caution">
    <text evidence="2">The sequence shown here is derived from an EMBL/GenBank/DDBJ whole genome shotgun (WGS) entry which is preliminary data.</text>
</comment>
<keyword evidence="3" id="KW-1185">Reference proteome</keyword>
<evidence type="ECO:0000313" key="3">
    <source>
        <dbReference type="Proteomes" id="UP000618952"/>
    </source>
</evidence>
<dbReference type="SUPFAM" id="SSF55729">
    <property type="entry name" value="Acyl-CoA N-acyltransferases (Nat)"/>
    <property type="match status" value="1"/>
</dbReference>
<gene>
    <name evidence="2" type="ORF">H4O18_20625</name>
</gene>
<proteinExistence type="predicted"/>
<dbReference type="Proteomes" id="UP000618952">
    <property type="component" value="Unassembled WGS sequence"/>
</dbReference>
<dbReference type="Pfam" id="PF13302">
    <property type="entry name" value="Acetyltransf_3"/>
    <property type="match status" value="1"/>
</dbReference>
<sequence>MKYLLTGQETERLKFRLLKTEDFDSWVNLFKSDKVAEYLDLDPKLTEPELCQIWFDKAFHRYENDLGGMNVLIDKKTNRLVGQCGLLVQTIENRERLEIGYSILPEFWKNGFAIEAATKCKDYAFENNFADSLISMIHLDNLSSEKVALRNGMTLEKKIKSFNIFRVDKESWNQ</sequence>
<dbReference type="InterPro" id="IPR051531">
    <property type="entry name" value="N-acetyltransferase"/>
</dbReference>
<accession>A0ABR7QTA1</accession>
<dbReference type="InterPro" id="IPR000182">
    <property type="entry name" value="GNAT_dom"/>
</dbReference>
<protein>
    <submittedName>
        <fullName evidence="2">GNAT family N-acetyltransferase</fullName>
    </submittedName>
</protein>
<name>A0ABR7QTA1_9FLAO</name>
<reference evidence="2 3" key="1">
    <citation type="submission" date="2020-08" db="EMBL/GenBank/DDBJ databases">
        <title>Arenibacter gaetbuli sp. nov., isolated from a sand dune.</title>
        <authorList>
            <person name="Park S."/>
            <person name="Yoon J.-H."/>
        </authorList>
    </citation>
    <scope>NUCLEOTIDE SEQUENCE [LARGE SCALE GENOMIC DNA]</scope>
    <source>
        <strain evidence="2 3">BSSL-BM3</strain>
    </source>
</reference>
<dbReference type="InterPro" id="IPR016181">
    <property type="entry name" value="Acyl_CoA_acyltransferase"/>
</dbReference>
<dbReference type="PANTHER" id="PTHR43792:SF1">
    <property type="entry name" value="N-ACETYLTRANSFERASE DOMAIN-CONTAINING PROTEIN"/>
    <property type="match status" value="1"/>
</dbReference>